<reference evidence="3 4" key="1">
    <citation type="submission" date="2021-04" db="EMBL/GenBank/DDBJ databases">
        <authorList>
            <person name="De Guttry C."/>
            <person name="Zahm M."/>
            <person name="Klopp C."/>
            <person name="Cabau C."/>
            <person name="Louis A."/>
            <person name="Berthelot C."/>
            <person name="Parey E."/>
            <person name="Roest Crollius H."/>
            <person name="Montfort J."/>
            <person name="Robinson-Rechavi M."/>
            <person name="Bucao C."/>
            <person name="Bouchez O."/>
            <person name="Gislard M."/>
            <person name="Lluch J."/>
            <person name="Milhes M."/>
            <person name="Lampietro C."/>
            <person name="Lopez Roques C."/>
            <person name="Donnadieu C."/>
            <person name="Braasch I."/>
            <person name="Desvignes T."/>
            <person name="Postlethwait J."/>
            <person name="Bobe J."/>
            <person name="Wedekind C."/>
            <person name="Guiguen Y."/>
        </authorList>
    </citation>
    <scope>NUCLEOTIDE SEQUENCE [LARGE SCALE GENOMIC DNA]</scope>
    <source>
        <strain evidence="3">Cs_M1</strain>
        <tissue evidence="3">Blood</tissue>
    </source>
</reference>
<feature type="signal peptide" evidence="2">
    <location>
        <begin position="1"/>
        <end position="20"/>
    </location>
</feature>
<gene>
    <name evidence="3" type="ORF">J4Q44_G00165080</name>
</gene>
<evidence type="ECO:0000313" key="3">
    <source>
        <dbReference type="EMBL" id="KAK6313161.1"/>
    </source>
</evidence>
<protein>
    <recommendedName>
        <fullName evidence="5">Secreted protein</fullName>
    </recommendedName>
</protein>
<organism evidence="3 4">
    <name type="scientific">Coregonus suidteri</name>
    <dbReference type="NCBI Taxonomy" id="861788"/>
    <lineage>
        <taxon>Eukaryota</taxon>
        <taxon>Metazoa</taxon>
        <taxon>Chordata</taxon>
        <taxon>Craniata</taxon>
        <taxon>Vertebrata</taxon>
        <taxon>Euteleostomi</taxon>
        <taxon>Actinopterygii</taxon>
        <taxon>Neopterygii</taxon>
        <taxon>Teleostei</taxon>
        <taxon>Protacanthopterygii</taxon>
        <taxon>Salmoniformes</taxon>
        <taxon>Salmonidae</taxon>
        <taxon>Coregoninae</taxon>
        <taxon>Coregonus</taxon>
    </lineage>
</organism>
<evidence type="ECO:0000256" key="2">
    <source>
        <dbReference type="SAM" id="SignalP"/>
    </source>
</evidence>
<dbReference type="EMBL" id="JAGTTL010000014">
    <property type="protein sequence ID" value="KAK6313161.1"/>
    <property type="molecule type" value="Genomic_DNA"/>
</dbReference>
<evidence type="ECO:0000313" key="4">
    <source>
        <dbReference type="Proteomes" id="UP001356427"/>
    </source>
</evidence>
<dbReference type="AlphaFoldDB" id="A0AAN8QVP2"/>
<feature type="chain" id="PRO_5043043916" description="Secreted protein" evidence="2">
    <location>
        <begin position="21"/>
        <end position="87"/>
    </location>
</feature>
<accession>A0AAN8QVP2</accession>
<sequence>MRTIFMLFIVLAYLSGGVRGAPQAGSKEPNSLSNAPLCWWQCSTLATTTSERSLPIAWRERGRDRDVGPKAQSTPSWNRISEGASLS</sequence>
<feature type="compositionally biased region" description="Basic and acidic residues" evidence="1">
    <location>
        <begin position="58"/>
        <end position="68"/>
    </location>
</feature>
<keyword evidence="2" id="KW-0732">Signal</keyword>
<keyword evidence="4" id="KW-1185">Reference proteome</keyword>
<evidence type="ECO:0000256" key="1">
    <source>
        <dbReference type="SAM" id="MobiDB-lite"/>
    </source>
</evidence>
<name>A0AAN8QVP2_9TELE</name>
<comment type="caution">
    <text evidence="3">The sequence shown here is derived from an EMBL/GenBank/DDBJ whole genome shotgun (WGS) entry which is preliminary data.</text>
</comment>
<dbReference type="Proteomes" id="UP001356427">
    <property type="component" value="Unassembled WGS sequence"/>
</dbReference>
<proteinExistence type="predicted"/>
<feature type="compositionally biased region" description="Polar residues" evidence="1">
    <location>
        <begin position="71"/>
        <end position="87"/>
    </location>
</feature>
<evidence type="ECO:0008006" key="5">
    <source>
        <dbReference type="Google" id="ProtNLM"/>
    </source>
</evidence>
<feature type="region of interest" description="Disordered" evidence="1">
    <location>
        <begin position="56"/>
        <end position="87"/>
    </location>
</feature>